<dbReference type="PANTHER" id="PTHR30576:SF4">
    <property type="entry name" value="UNDECAPRENYL-PHOSPHATE GALACTOSE PHOSPHOTRANSFERASE"/>
    <property type="match status" value="1"/>
</dbReference>
<name>A0A126UZ05_9RHOB</name>
<keyword evidence="7" id="KW-0472">Membrane</keyword>
<proteinExistence type="inferred from homology"/>
<feature type="domain" description="Bacterial sugar transferase" evidence="9">
    <location>
        <begin position="2"/>
        <end position="183"/>
    </location>
</feature>
<evidence type="ECO:0000313" key="10">
    <source>
        <dbReference type="EMBL" id="AML50945.1"/>
    </source>
</evidence>
<evidence type="ECO:0000313" key="11">
    <source>
        <dbReference type="Proteomes" id="UP000070371"/>
    </source>
</evidence>
<keyword evidence="5" id="KW-0812">Transmembrane</keyword>
<dbReference type="GO" id="GO:0000271">
    <property type="term" value="P:polysaccharide biosynthetic process"/>
    <property type="evidence" value="ECO:0007669"/>
    <property type="project" value="UniProtKB-KW"/>
</dbReference>
<evidence type="ECO:0000256" key="5">
    <source>
        <dbReference type="ARBA" id="ARBA00022692"/>
    </source>
</evidence>
<dbReference type="InterPro" id="IPR003362">
    <property type="entry name" value="Bact_transf"/>
</dbReference>
<evidence type="ECO:0000256" key="8">
    <source>
        <dbReference type="ARBA" id="ARBA00023169"/>
    </source>
</evidence>
<evidence type="ECO:0000256" key="6">
    <source>
        <dbReference type="ARBA" id="ARBA00022989"/>
    </source>
</evidence>
<keyword evidence="11" id="KW-1185">Reference proteome</keyword>
<evidence type="ECO:0000256" key="4">
    <source>
        <dbReference type="ARBA" id="ARBA00022679"/>
    </source>
</evidence>
<comment type="similarity">
    <text evidence="2">Belongs to the bacterial sugar transferase family.</text>
</comment>
<evidence type="ECO:0000256" key="7">
    <source>
        <dbReference type="ARBA" id="ARBA00023136"/>
    </source>
</evidence>
<dbReference type="AlphaFoldDB" id="A0A126UZ05"/>
<organism evidence="10 11">
    <name type="scientific">Falsihalocynthiibacter arcticus</name>
    <dbReference type="NCBI Taxonomy" id="1579316"/>
    <lineage>
        <taxon>Bacteria</taxon>
        <taxon>Pseudomonadati</taxon>
        <taxon>Pseudomonadota</taxon>
        <taxon>Alphaproteobacteria</taxon>
        <taxon>Rhodobacterales</taxon>
        <taxon>Roseobacteraceae</taxon>
        <taxon>Falsihalocynthiibacter</taxon>
    </lineage>
</organism>
<keyword evidence="6" id="KW-1133">Transmembrane helix</keyword>
<evidence type="ECO:0000256" key="3">
    <source>
        <dbReference type="ARBA" id="ARBA00022475"/>
    </source>
</evidence>
<comment type="subcellular location">
    <subcellularLocation>
        <location evidence="1">Cell membrane</location>
    </subcellularLocation>
</comment>
<protein>
    <submittedName>
        <fullName evidence="10">Exopolysaccharide biosynthesis protein</fullName>
    </submittedName>
</protein>
<dbReference type="GO" id="GO:0016780">
    <property type="term" value="F:phosphotransferase activity, for other substituted phosphate groups"/>
    <property type="evidence" value="ECO:0007669"/>
    <property type="project" value="TreeGrafter"/>
</dbReference>
<keyword evidence="3" id="KW-1003">Cell membrane</keyword>
<dbReference type="PANTHER" id="PTHR30576">
    <property type="entry name" value="COLANIC BIOSYNTHESIS UDP-GLUCOSE LIPID CARRIER TRANSFERASE"/>
    <property type="match status" value="1"/>
</dbReference>
<accession>A0A126UZ05</accession>
<evidence type="ECO:0000259" key="9">
    <source>
        <dbReference type="Pfam" id="PF02397"/>
    </source>
</evidence>
<dbReference type="STRING" id="1579316.RC74_06360"/>
<evidence type="ECO:0000256" key="1">
    <source>
        <dbReference type="ARBA" id="ARBA00004236"/>
    </source>
</evidence>
<keyword evidence="4" id="KW-0808">Transferase</keyword>
<reference evidence="10 11" key="1">
    <citation type="submission" date="2016-02" db="EMBL/GenBank/DDBJ databases">
        <title>Complete genome sequence of Halocynthiibacter arcticus PAMC 20958t from arctic marine sediment.</title>
        <authorList>
            <person name="Lee Y.M."/>
            <person name="Baek K."/>
            <person name="Lee H.K."/>
            <person name="Shin S.C."/>
        </authorList>
    </citation>
    <scope>NUCLEOTIDE SEQUENCE [LARGE SCALE GENOMIC DNA]</scope>
    <source>
        <strain evidence="10">PAMC 20958</strain>
    </source>
</reference>
<dbReference type="KEGG" id="hat:RC74_06360"/>
<gene>
    <name evidence="10" type="ORF">RC74_06360</name>
</gene>
<evidence type="ECO:0000256" key="2">
    <source>
        <dbReference type="ARBA" id="ARBA00006464"/>
    </source>
</evidence>
<dbReference type="Pfam" id="PF02397">
    <property type="entry name" value="Bac_transf"/>
    <property type="match status" value="1"/>
</dbReference>
<dbReference type="Proteomes" id="UP000070371">
    <property type="component" value="Chromosome"/>
</dbReference>
<keyword evidence="8" id="KW-0270">Exopolysaccharide synthesis</keyword>
<dbReference type="EMBL" id="CP014327">
    <property type="protein sequence ID" value="AML50945.1"/>
    <property type="molecule type" value="Genomic_DNA"/>
</dbReference>
<sequence>MVVLPILVPVLAILWMLASRGGPGLYYQNRVGRYGKVFRCYKFRTMVLDAEKTLEALCQDDPEVAEEWRVNQKLENDPRITPIGRFLRATSLDELPQIWNVVKGDMSLVGPRPFMENQDTLYRAAGGRSYYNLRPGITGLWQIEGRGTSSFLSRIFYDNTYNDRQSFWMDLCLILKTVTVVFKKTGH</sequence>
<dbReference type="GO" id="GO:0005886">
    <property type="term" value="C:plasma membrane"/>
    <property type="evidence" value="ECO:0007669"/>
    <property type="project" value="UniProtKB-SubCell"/>
</dbReference>